<dbReference type="EMBL" id="CP092869">
    <property type="protein sequence ID" value="UYV70553.1"/>
    <property type="molecule type" value="Genomic_DNA"/>
</dbReference>
<evidence type="ECO:0000256" key="1">
    <source>
        <dbReference type="SAM" id="MobiDB-lite"/>
    </source>
</evidence>
<evidence type="ECO:0000313" key="3">
    <source>
        <dbReference type="Proteomes" id="UP001235939"/>
    </source>
</evidence>
<sequence length="267" mass="29900">MRIWGIVKQKASTPRSYMVDTPVGTVRDTVQYPADPSTPTFSGEELVENEKNPVVDYPSNDSEDGQIRTRNSNSTARQSSFKLATVSVNCDVEEGAIFLNDLEAKSFKCRGRRLDSSLAMRFGQDPRSLLMILAAHAWILSILDRLVLLALIQAGVAYSKIGLTSARYVRLFCIGEVVFGDPDGYVICVKGNFSWQFDKNSVEGLGKVDEGCYSGFCRFMMEAVLDLLNEVLIKGVFPVKDNFGMRRCTLTPRYLRGVLHELKIQFR</sequence>
<feature type="region of interest" description="Disordered" evidence="1">
    <location>
        <begin position="53"/>
        <end position="73"/>
    </location>
</feature>
<organism evidence="2 3">
    <name type="scientific">Cordylochernes scorpioides</name>
    <dbReference type="NCBI Taxonomy" id="51811"/>
    <lineage>
        <taxon>Eukaryota</taxon>
        <taxon>Metazoa</taxon>
        <taxon>Ecdysozoa</taxon>
        <taxon>Arthropoda</taxon>
        <taxon>Chelicerata</taxon>
        <taxon>Arachnida</taxon>
        <taxon>Pseudoscorpiones</taxon>
        <taxon>Cheliferoidea</taxon>
        <taxon>Chernetidae</taxon>
        <taxon>Cordylochernes</taxon>
    </lineage>
</organism>
<gene>
    <name evidence="2" type="ORF">LAZ67_7003515</name>
</gene>
<proteinExistence type="predicted"/>
<evidence type="ECO:0000313" key="2">
    <source>
        <dbReference type="EMBL" id="UYV70553.1"/>
    </source>
</evidence>
<protein>
    <submittedName>
        <fullName evidence="2">Uncharacterized protein</fullName>
    </submittedName>
</protein>
<name>A0ABY6KPH0_9ARAC</name>
<reference evidence="2 3" key="1">
    <citation type="submission" date="2022-01" db="EMBL/GenBank/DDBJ databases">
        <title>A chromosomal length assembly of Cordylochernes scorpioides.</title>
        <authorList>
            <person name="Zeh D."/>
            <person name="Zeh J."/>
        </authorList>
    </citation>
    <scope>NUCLEOTIDE SEQUENCE [LARGE SCALE GENOMIC DNA]</scope>
    <source>
        <strain evidence="2">IN4F17</strain>
        <tissue evidence="2">Whole Body</tissue>
    </source>
</reference>
<accession>A0ABY6KPH0</accession>
<dbReference type="Proteomes" id="UP001235939">
    <property type="component" value="Chromosome 07"/>
</dbReference>
<keyword evidence="3" id="KW-1185">Reference proteome</keyword>